<proteinExistence type="predicted"/>
<evidence type="ECO:0000256" key="1">
    <source>
        <dbReference type="SAM" id="MobiDB-lite"/>
    </source>
</evidence>
<feature type="region of interest" description="Disordered" evidence="1">
    <location>
        <begin position="1"/>
        <end position="106"/>
    </location>
</feature>
<protein>
    <submittedName>
        <fullName evidence="2">Glycoprotein C</fullName>
    </submittedName>
</protein>
<name>A6N6K4_BHV1</name>
<feature type="compositionally biased region" description="Low complexity" evidence="1">
    <location>
        <begin position="80"/>
        <end position="92"/>
    </location>
</feature>
<feature type="non-terminal residue" evidence="2">
    <location>
        <position position="1"/>
    </location>
</feature>
<reference evidence="2" key="1">
    <citation type="journal article" date="2007" name="Virus Res.">
        <title>Molecular and antigenic characterization of Brazilian bovine herpesvirus type 1 isolates recovered from the brain of cattle with neurological disease.</title>
        <authorList>
            <person name="Silva M.S."/>
            <person name="Brum M.C."/>
            <person name="Loreto E.L."/>
            <person name="Weiblen R."/>
            <person name="Flores E.F."/>
        </authorList>
    </citation>
    <scope>NUCLEOTIDE SEQUENCE</scope>
    <source>
        <strain evidence="2">SV-609/03</strain>
    </source>
</reference>
<sequence length="150" mass="15440">SPSPPPSPSPIEPEIAAGTTGATPPTPNSPVAAPEDSTRAETTPGATPEPPSVSEHDAAVTNSTPAYAPPEDGRPGGAGHAPRAGRPSSGGRPRPPQPSKAPPKERKWMLCSGEAVAASYAEPLYVHCGVADNAHRGSRLELWFQRVGRF</sequence>
<feature type="compositionally biased region" description="Pro residues" evidence="1">
    <location>
        <begin position="1"/>
        <end position="11"/>
    </location>
</feature>
<feature type="compositionally biased region" description="Low complexity" evidence="1">
    <location>
        <begin position="12"/>
        <end position="23"/>
    </location>
</feature>
<feature type="non-terminal residue" evidence="2">
    <location>
        <position position="150"/>
    </location>
</feature>
<evidence type="ECO:0000313" key="2">
    <source>
        <dbReference type="EMBL" id="ABR27305.1"/>
    </source>
</evidence>
<organism evidence="2">
    <name type="scientific">Bovine herpesvirus 1</name>
    <name type="common">BoHV-1</name>
    <dbReference type="NCBI Taxonomy" id="10320"/>
    <lineage>
        <taxon>Viruses</taxon>
        <taxon>Duplodnaviria</taxon>
        <taxon>Heunggongvirae</taxon>
        <taxon>Peploviricota</taxon>
        <taxon>Herviviricetes</taxon>
        <taxon>Herpesvirales</taxon>
        <taxon>Orthoherpesviridae</taxon>
        <taxon>Alphaherpesvirinae</taxon>
        <taxon>Varicellovirus</taxon>
        <taxon>Varicellovirus bovinealpha1</taxon>
    </lineage>
</organism>
<dbReference type="EMBL" id="EF613335">
    <property type="protein sequence ID" value="ABR27305.1"/>
    <property type="molecule type" value="Genomic_DNA"/>
</dbReference>
<accession>A6N6K4</accession>